<dbReference type="Proteomes" id="UP000056209">
    <property type="component" value="Unassembled WGS sequence"/>
</dbReference>
<sequence length="43" mass="5215">MDKYFWYVLLSYLATFSVLIGYLVWMWLRLRAVRGEDVSEAPR</sequence>
<proteinExistence type="predicted"/>
<reference evidence="3" key="1">
    <citation type="submission" date="2015-11" db="EMBL/GenBank/DDBJ databases">
        <title>Draft Genome Sequence of the Radioresistant Bacterium Deinococcus grandis, Isolated from Freshwater Fish in Japan.</title>
        <authorList>
            <person name="Satoh K."/>
            <person name="Onodera T."/>
            <person name="Omoso K."/>
            <person name="Takeda-Yano K."/>
            <person name="Katayama T."/>
            <person name="Oono Y."/>
            <person name="Narumi I."/>
        </authorList>
    </citation>
    <scope>NUCLEOTIDE SEQUENCE [LARGE SCALE GENOMIC DNA]</scope>
    <source>
        <strain evidence="3">ATCC 43672</strain>
    </source>
</reference>
<dbReference type="EMBL" id="BCMS01000001">
    <property type="protein sequence ID" value="GAQ21174.1"/>
    <property type="molecule type" value="Genomic_DNA"/>
</dbReference>
<dbReference type="AlphaFoldDB" id="A0A100HI42"/>
<dbReference type="RefSeq" id="WP_255416014.1">
    <property type="nucleotide sequence ID" value="NZ_BCMS01000001.1"/>
</dbReference>
<organism evidence="2 3">
    <name type="scientific">Deinococcus grandis</name>
    <dbReference type="NCBI Taxonomy" id="57498"/>
    <lineage>
        <taxon>Bacteria</taxon>
        <taxon>Thermotogati</taxon>
        <taxon>Deinococcota</taxon>
        <taxon>Deinococci</taxon>
        <taxon>Deinococcales</taxon>
        <taxon>Deinococcaceae</taxon>
        <taxon>Deinococcus</taxon>
    </lineage>
</organism>
<accession>A0A100HI42</accession>
<feature type="transmembrane region" description="Helical" evidence="1">
    <location>
        <begin position="6"/>
        <end position="28"/>
    </location>
</feature>
<protein>
    <recommendedName>
        <fullName evidence="4">Heme exporter protein D</fullName>
    </recommendedName>
</protein>
<keyword evidence="1" id="KW-0812">Transmembrane</keyword>
<gene>
    <name evidence="2" type="ORF">DEIGR_101201</name>
</gene>
<name>A0A100HI42_9DEIO</name>
<keyword evidence="1" id="KW-1133">Transmembrane helix</keyword>
<evidence type="ECO:0000256" key="1">
    <source>
        <dbReference type="SAM" id="Phobius"/>
    </source>
</evidence>
<keyword evidence="1" id="KW-0472">Membrane</keyword>
<evidence type="ECO:0008006" key="4">
    <source>
        <dbReference type="Google" id="ProtNLM"/>
    </source>
</evidence>
<evidence type="ECO:0000313" key="2">
    <source>
        <dbReference type="EMBL" id="GAQ21174.1"/>
    </source>
</evidence>
<evidence type="ECO:0000313" key="3">
    <source>
        <dbReference type="Proteomes" id="UP000056209"/>
    </source>
</evidence>
<keyword evidence="3" id="KW-1185">Reference proteome</keyword>
<comment type="caution">
    <text evidence="2">The sequence shown here is derived from an EMBL/GenBank/DDBJ whole genome shotgun (WGS) entry which is preliminary data.</text>
</comment>